<feature type="binding site" evidence="8">
    <location>
        <begin position="26"/>
        <end position="31"/>
    </location>
    <ligand>
        <name>ATP</name>
        <dbReference type="ChEBI" id="CHEBI:30616"/>
    </ligand>
</feature>
<keyword evidence="5 8" id="KW-0547">Nucleotide-binding</keyword>
<evidence type="ECO:0000256" key="2">
    <source>
        <dbReference type="ARBA" id="ARBA00022490"/>
    </source>
</evidence>
<evidence type="ECO:0000256" key="4">
    <source>
        <dbReference type="ARBA" id="ARBA00022694"/>
    </source>
</evidence>
<organism evidence="10 11">
    <name type="scientific">Flavobacterium urocaniciphilum</name>
    <dbReference type="NCBI Taxonomy" id="1299341"/>
    <lineage>
        <taxon>Bacteria</taxon>
        <taxon>Pseudomonadati</taxon>
        <taxon>Bacteroidota</taxon>
        <taxon>Flavobacteriia</taxon>
        <taxon>Flavobacteriales</taxon>
        <taxon>Flavobacteriaceae</taxon>
        <taxon>Flavobacterium</taxon>
    </lineage>
</organism>
<evidence type="ECO:0000256" key="7">
    <source>
        <dbReference type="ARBA" id="ARBA00048539"/>
    </source>
</evidence>
<name>A0A1H8Z4E4_9FLAO</name>
<dbReference type="SUPFAM" id="SSF56037">
    <property type="entry name" value="PheT/TilS domain"/>
    <property type="match status" value="1"/>
</dbReference>
<keyword evidence="11" id="KW-1185">Reference proteome</keyword>
<dbReference type="OrthoDB" id="9807403at2"/>
<sequence length="439" mass="51812">MEKKFQNHIISNFSFLKDKKLLLATSGGIDSMVMTYLFHKLNLNFALAHCNFQLRGTESNDDETFVKQFAKENKIECFTIQFNTENYSKEYKLSTQIAARKLRYDWFHELIEKEKFDYVATAHHLDDQVETFLINFSRGTGLDGFTGIPSVNGNIIRPLLIFSREEIEEYAKENQIQWREDSSNASDKYVRNKIRHQVVPVFKELNPSFLSSFQNTLENLKQEQSLINDAVQNAYQNVVIEENNQLKITISTLLSYTNYKAYLYQWLHKYGFSAWDDLFDLVHSQSGKQIFSDEYVLLKDRAFLILSKIEKKENEEYIINSITEKPNFPLNFELCNLSDISNSLKNIIFVDESKIQFPIKIRKWKEGDYFYPSGMQGKKKVSKFFKDEKFTLFQKQDTWILESKNEIVWIIGYRADDRFKIDNTTQHTIKITFTNEKNI</sequence>
<feature type="domain" description="Lysidine-tRNA(Ile) synthetase C-terminal" evidence="9">
    <location>
        <begin position="359"/>
        <end position="431"/>
    </location>
</feature>
<dbReference type="PANTHER" id="PTHR43033">
    <property type="entry name" value="TRNA(ILE)-LYSIDINE SYNTHASE-RELATED"/>
    <property type="match status" value="1"/>
</dbReference>
<proteinExistence type="inferred from homology"/>
<dbReference type="STRING" id="1299341.SAMN05444005_101484"/>
<evidence type="ECO:0000259" key="9">
    <source>
        <dbReference type="SMART" id="SM00977"/>
    </source>
</evidence>
<dbReference type="EC" id="6.3.4.19" evidence="8"/>
<keyword evidence="4 8" id="KW-0819">tRNA processing</keyword>
<dbReference type="InterPro" id="IPR014729">
    <property type="entry name" value="Rossmann-like_a/b/a_fold"/>
</dbReference>
<dbReference type="GO" id="GO:0005737">
    <property type="term" value="C:cytoplasm"/>
    <property type="evidence" value="ECO:0007669"/>
    <property type="project" value="UniProtKB-SubCell"/>
</dbReference>
<evidence type="ECO:0000256" key="3">
    <source>
        <dbReference type="ARBA" id="ARBA00022598"/>
    </source>
</evidence>
<dbReference type="InterPro" id="IPR011063">
    <property type="entry name" value="TilS/TtcA_N"/>
</dbReference>
<dbReference type="InterPro" id="IPR012796">
    <property type="entry name" value="Lysidine-tRNA-synth_C"/>
</dbReference>
<dbReference type="Proteomes" id="UP000198648">
    <property type="component" value="Unassembled WGS sequence"/>
</dbReference>
<dbReference type="InterPro" id="IPR012094">
    <property type="entry name" value="tRNA_Ile_lys_synt"/>
</dbReference>
<dbReference type="NCBIfam" id="TIGR02433">
    <property type="entry name" value="lysidine_TilS_C"/>
    <property type="match status" value="1"/>
</dbReference>
<keyword evidence="3 8" id="KW-0436">Ligase</keyword>
<comment type="similarity">
    <text evidence="8">Belongs to the tRNA(Ile)-lysidine synthase family.</text>
</comment>
<evidence type="ECO:0000256" key="6">
    <source>
        <dbReference type="ARBA" id="ARBA00022840"/>
    </source>
</evidence>
<dbReference type="Gene3D" id="3.40.50.620">
    <property type="entry name" value="HUPs"/>
    <property type="match status" value="1"/>
</dbReference>
<evidence type="ECO:0000313" key="10">
    <source>
        <dbReference type="EMBL" id="SEP59304.1"/>
    </source>
</evidence>
<evidence type="ECO:0000256" key="5">
    <source>
        <dbReference type="ARBA" id="ARBA00022741"/>
    </source>
</evidence>
<dbReference type="NCBIfam" id="TIGR02432">
    <property type="entry name" value="lysidine_TilS_N"/>
    <property type="match status" value="1"/>
</dbReference>
<dbReference type="RefSeq" id="WP_091464653.1">
    <property type="nucleotide sequence ID" value="NZ_FOEI01000001.1"/>
</dbReference>
<dbReference type="SUPFAM" id="SSF52402">
    <property type="entry name" value="Adenine nucleotide alpha hydrolases-like"/>
    <property type="match status" value="1"/>
</dbReference>
<keyword evidence="6 8" id="KW-0067">ATP-binding</keyword>
<evidence type="ECO:0000256" key="1">
    <source>
        <dbReference type="ARBA" id="ARBA00004496"/>
    </source>
</evidence>
<dbReference type="InterPro" id="IPR012795">
    <property type="entry name" value="tRNA_Ile_lys_synt_N"/>
</dbReference>
<dbReference type="GO" id="GO:0032267">
    <property type="term" value="F:tRNA(Ile)-lysidine synthase activity"/>
    <property type="evidence" value="ECO:0007669"/>
    <property type="project" value="UniProtKB-EC"/>
</dbReference>
<dbReference type="Pfam" id="PF01171">
    <property type="entry name" value="ATP_bind_3"/>
    <property type="match status" value="1"/>
</dbReference>
<evidence type="ECO:0000256" key="8">
    <source>
        <dbReference type="HAMAP-Rule" id="MF_01161"/>
    </source>
</evidence>
<comment type="catalytic activity">
    <reaction evidence="7 8">
        <text>cytidine(34) in tRNA(Ile2) + L-lysine + ATP = lysidine(34) in tRNA(Ile2) + AMP + diphosphate + H(+)</text>
        <dbReference type="Rhea" id="RHEA:43744"/>
        <dbReference type="Rhea" id="RHEA-COMP:10625"/>
        <dbReference type="Rhea" id="RHEA-COMP:10670"/>
        <dbReference type="ChEBI" id="CHEBI:15378"/>
        <dbReference type="ChEBI" id="CHEBI:30616"/>
        <dbReference type="ChEBI" id="CHEBI:32551"/>
        <dbReference type="ChEBI" id="CHEBI:33019"/>
        <dbReference type="ChEBI" id="CHEBI:82748"/>
        <dbReference type="ChEBI" id="CHEBI:83665"/>
        <dbReference type="ChEBI" id="CHEBI:456215"/>
        <dbReference type="EC" id="6.3.4.19"/>
    </reaction>
</comment>
<dbReference type="CDD" id="cd01992">
    <property type="entry name" value="TilS_N"/>
    <property type="match status" value="1"/>
</dbReference>
<dbReference type="AlphaFoldDB" id="A0A1H8Z4E4"/>
<comment type="subcellular location">
    <subcellularLocation>
        <location evidence="1 8">Cytoplasm</location>
    </subcellularLocation>
</comment>
<keyword evidence="2 8" id="KW-0963">Cytoplasm</keyword>
<comment type="domain">
    <text evidence="8">The N-terminal region contains the highly conserved SGGXDS motif, predicted to be a P-loop motif involved in ATP binding.</text>
</comment>
<protein>
    <recommendedName>
        <fullName evidence="8">tRNA(Ile)-lysidine synthase</fullName>
        <ecNumber evidence="8">6.3.4.19</ecNumber>
    </recommendedName>
    <alternativeName>
        <fullName evidence="8">tRNA(Ile)-2-lysyl-cytidine synthase</fullName>
    </alternativeName>
    <alternativeName>
        <fullName evidence="8">tRNA(Ile)-lysidine synthetase</fullName>
    </alternativeName>
</protein>
<dbReference type="GO" id="GO:0006400">
    <property type="term" value="P:tRNA modification"/>
    <property type="evidence" value="ECO:0007669"/>
    <property type="project" value="UniProtKB-UniRule"/>
</dbReference>
<accession>A0A1H8Z4E4</accession>
<dbReference type="Pfam" id="PF11734">
    <property type="entry name" value="TilS_C"/>
    <property type="match status" value="1"/>
</dbReference>
<dbReference type="HAMAP" id="MF_01161">
    <property type="entry name" value="tRNA_Ile_lys_synt"/>
    <property type="match status" value="1"/>
</dbReference>
<comment type="function">
    <text evidence="8">Ligates lysine onto the cytidine present at position 34 of the AUA codon-specific tRNA(Ile) that contains the anticodon CAU, in an ATP-dependent manner. Cytidine is converted to lysidine, thus changing the amino acid specificity of the tRNA from methionine to isoleucine.</text>
</comment>
<reference evidence="10 11" key="1">
    <citation type="submission" date="2016-10" db="EMBL/GenBank/DDBJ databases">
        <authorList>
            <person name="de Groot N.N."/>
        </authorList>
    </citation>
    <scope>NUCLEOTIDE SEQUENCE [LARGE SCALE GENOMIC DNA]</scope>
    <source>
        <strain evidence="10 11">DSM 27078</strain>
    </source>
</reference>
<evidence type="ECO:0000313" key="11">
    <source>
        <dbReference type="Proteomes" id="UP000198648"/>
    </source>
</evidence>
<gene>
    <name evidence="8" type="primary">tilS</name>
    <name evidence="10" type="ORF">SAMN05444005_101484</name>
</gene>
<dbReference type="SMART" id="SM00977">
    <property type="entry name" value="TilS_C"/>
    <property type="match status" value="1"/>
</dbReference>
<dbReference type="GO" id="GO:0005524">
    <property type="term" value="F:ATP binding"/>
    <property type="evidence" value="ECO:0007669"/>
    <property type="project" value="UniProtKB-UniRule"/>
</dbReference>
<dbReference type="PANTHER" id="PTHR43033:SF1">
    <property type="entry name" value="TRNA(ILE)-LYSIDINE SYNTHASE-RELATED"/>
    <property type="match status" value="1"/>
</dbReference>
<dbReference type="EMBL" id="FOEI01000001">
    <property type="protein sequence ID" value="SEP59304.1"/>
    <property type="molecule type" value="Genomic_DNA"/>
</dbReference>